<protein>
    <submittedName>
        <fullName evidence="1">Uncharacterized protein</fullName>
    </submittedName>
</protein>
<evidence type="ECO:0000313" key="2">
    <source>
        <dbReference type="Proteomes" id="UP000814128"/>
    </source>
</evidence>
<proteinExistence type="predicted"/>
<gene>
    <name evidence="1" type="ORF">K488DRAFT_75401</name>
</gene>
<dbReference type="Proteomes" id="UP000814128">
    <property type="component" value="Unassembled WGS sequence"/>
</dbReference>
<name>A0ACB8Q4I6_9AGAM</name>
<reference evidence="1" key="2">
    <citation type="journal article" date="2022" name="New Phytol.">
        <title>Evolutionary transition to the ectomycorrhizal habit in the genomes of a hyperdiverse lineage of mushroom-forming fungi.</title>
        <authorList>
            <person name="Looney B."/>
            <person name="Miyauchi S."/>
            <person name="Morin E."/>
            <person name="Drula E."/>
            <person name="Courty P.E."/>
            <person name="Kohler A."/>
            <person name="Kuo A."/>
            <person name="LaButti K."/>
            <person name="Pangilinan J."/>
            <person name="Lipzen A."/>
            <person name="Riley R."/>
            <person name="Andreopoulos W."/>
            <person name="He G."/>
            <person name="Johnson J."/>
            <person name="Nolan M."/>
            <person name="Tritt A."/>
            <person name="Barry K.W."/>
            <person name="Grigoriev I.V."/>
            <person name="Nagy L.G."/>
            <person name="Hibbett D."/>
            <person name="Henrissat B."/>
            <person name="Matheny P.B."/>
            <person name="Labbe J."/>
            <person name="Martin F.M."/>
        </authorList>
    </citation>
    <scope>NUCLEOTIDE SEQUENCE</scope>
    <source>
        <strain evidence="1">EC-137</strain>
    </source>
</reference>
<evidence type="ECO:0000313" key="1">
    <source>
        <dbReference type="EMBL" id="KAI0026365.1"/>
    </source>
</evidence>
<sequence length="134" mass="14231">SSRTCRPMAVSLSPQRANDNVELSRACKRAPCEDSGQGPVQEEKCARGGGAAADEKVAGVEPPRERLEGPQAQVAQGRPSSRTFSPSNAACPGTLVFASSTISLLVVDLQRFGRERFPVLRALMSPSRHAENGL</sequence>
<comment type="caution">
    <text evidence="1">The sequence shown here is derived from an EMBL/GenBank/DDBJ whole genome shotgun (WGS) entry which is preliminary data.</text>
</comment>
<keyword evidence="2" id="KW-1185">Reference proteome</keyword>
<organism evidence="1 2">
    <name type="scientific">Vararia minispora EC-137</name>
    <dbReference type="NCBI Taxonomy" id="1314806"/>
    <lineage>
        <taxon>Eukaryota</taxon>
        <taxon>Fungi</taxon>
        <taxon>Dikarya</taxon>
        <taxon>Basidiomycota</taxon>
        <taxon>Agaricomycotina</taxon>
        <taxon>Agaricomycetes</taxon>
        <taxon>Russulales</taxon>
        <taxon>Lachnocladiaceae</taxon>
        <taxon>Vararia</taxon>
    </lineage>
</organism>
<dbReference type="EMBL" id="MU274717">
    <property type="protein sequence ID" value="KAI0026365.1"/>
    <property type="molecule type" value="Genomic_DNA"/>
</dbReference>
<reference evidence="1" key="1">
    <citation type="submission" date="2021-02" db="EMBL/GenBank/DDBJ databases">
        <authorList>
            <consortium name="DOE Joint Genome Institute"/>
            <person name="Ahrendt S."/>
            <person name="Looney B.P."/>
            <person name="Miyauchi S."/>
            <person name="Morin E."/>
            <person name="Drula E."/>
            <person name="Courty P.E."/>
            <person name="Chicoki N."/>
            <person name="Fauchery L."/>
            <person name="Kohler A."/>
            <person name="Kuo A."/>
            <person name="Labutti K."/>
            <person name="Pangilinan J."/>
            <person name="Lipzen A."/>
            <person name="Riley R."/>
            <person name="Andreopoulos W."/>
            <person name="He G."/>
            <person name="Johnson J."/>
            <person name="Barry K.W."/>
            <person name="Grigoriev I.V."/>
            <person name="Nagy L."/>
            <person name="Hibbett D."/>
            <person name="Henrissat B."/>
            <person name="Matheny P.B."/>
            <person name="Labbe J."/>
            <person name="Martin F."/>
        </authorList>
    </citation>
    <scope>NUCLEOTIDE SEQUENCE</scope>
    <source>
        <strain evidence="1">EC-137</strain>
    </source>
</reference>
<accession>A0ACB8Q4I6</accession>
<feature type="non-terminal residue" evidence="1">
    <location>
        <position position="1"/>
    </location>
</feature>